<dbReference type="Pfam" id="PF12464">
    <property type="entry name" value="Mac"/>
    <property type="match status" value="1"/>
</dbReference>
<evidence type="ECO:0000313" key="5">
    <source>
        <dbReference type="Proteomes" id="UP000051735"/>
    </source>
</evidence>
<evidence type="ECO:0000256" key="1">
    <source>
        <dbReference type="ARBA" id="ARBA00007274"/>
    </source>
</evidence>
<feature type="domain" description="Maltose/galactoside acetyltransferase" evidence="3">
    <location>
        <begin position="5"/>
        <end position="59"/>
    </location>
</feature>
<dbReference type="InterPro" id="IPR024688">
    <property type="entry name" value="Mac_dom"/>
</dbReference>
<gene>
    <name evidence="4" type="ORF">FC44_GL000381</name>
</gene>
<accession>A0ABR5PMR6</accession>
<keyword evidence="5" id="KW-1185">Reference proteome</keyword>
<organism evidence="4 5">
    <name type="scientific">Lactobacillus intestinalis DSM 6629</name>
    <dbReference type="NCBI Taxonomy" id="1423761"/>
    <lineage>
        <taxon>Bacteria</taxon>
        <taxon>Bacillati</taxon>
        <taxon>Bacillota</taxon>
        <taxon>Bacilli</taxon>
        <taxon>Lactobacillales</taxon>
        <taxon>Lactobacillaceae</taxon>
        <taxon>Lactobacillus</taxon>
    </lineage>
</organism>
<reference evidence="4 5" key="1">
    <citation type="journal article" date="2015" name="Genome Announc.">
        <title>Expanding the biotechnology potential of lactobacilli through comparative genomics of 213 strains and associated genera.</title>
        <authorList>
            <person name="Sun Z."/>
            <person name="Harris H.M."/>
            <person name="McCann A."/>
            <person name="Guo C."/>
            <person name="Argimon S."/>
            <person name="Zhang W."/>
            <person name="Yang X."/>
            <person name="Jeffery I.B."/>
            <person name="Cooney J.C."/>
            <person name="Kagawa T.F."/>
            <person name="Liu W."/>
            <person name="Song Y."/>
            <person name="Salvetti E."/>
            <person name="Wrobel A."/>
            <person name="Rasinkangas P."/>
            <person name="Parkhill J."/>
            <person name="Rea M.C."/>
            <person name="O'Sullivan O."/>
            <person name="Ritari J."/>
            <person name="Douillard F.P."/>
            <person name="Paul Ross R."/>
            <person name="Yang R."/>
            <person name="Briner A.E."/>
            <person name="Felis G.E."/>
            <person name="de Vos W.M."/>
            <person name="Barrangou R."/>
            <person name="Klaenhammer T.R."/>
            <person name="Caufield P.W."/>
            <person name="Cui Y."/>
            <person name="Zhang H."/>
            <person name="O'Toole P.W."/>
        </authorList>
    </citation>
    <scope>NUCLEOTIDE SEQUENCE [LARGE SCALE GENOMIC DNA]</scope>
    <source>
        <strain evidence="4 5">DSM 6629</strain>
    </source>
</reference>
<comment type="caution">
    <text evidence="4">The sequence shown here is derived from an EMBL/GenBank/DDBJ whole genome shotgun (WGS) entry which is preliminary data.</text>
</comment>
<comment type="similarity">
    <text evidence="1">Belongs to the transferase hexapeptide repeat family.</text>
</comment>
<dbReference type="SMART" id="SM01266">
    <property type="entry name" value="Mac"/>
    <property type="match status" value="1"/>
</dbReference>
<dbReference type="Proteomes" id="UP000051735">
    <property type="component" value="Unassembled WGS sequence"/>
</dbReference>
<name>A0ABR5PMR6_9LACO</name>
<dbReference type="Gene3D" id="2.160.10.10">
    <property type="entry name" value="Hexapeptide repeat proteins"/>
    <property type="match status" value="1"/>
</dbReference>
<keyword evidence="2" id="KW-0808">Transferase</keyword>
<protein>
    <recommendedName>
        <fullName evidence="3">Maltose/galactoside acetyltransferase domain-containing protein</fullName>
    </recommendedName>
</protein>
<evidence type="ECO:0000313" key="4">
    <source>
        <dbReference type="EMBL" id="KRM31686.1"/>
    </source>
</evidence>
<sequence>MDSDLEKMLAGQPHNPVSPVLSQMSQLAHRLCRDYSLHTETDKVERDAILDKLFPDHKDGIYIQGSVNVDYGNFMHIGK</sequence>
<evidence type="ECO:0000256" key="2">
    <source>
        <dbReference type="ARBA" id="ARBA00022679"/>
    </source>
</evidence>
<dbReference type="GeneID" id="302827885"/>
<dbReference type="RefSeq" id="WP_057811316.1">
    <property type="nucleotide sequence ID" value="NZ_AZGN01000052.1"/>
</dbReference>
<dbReference type="EMBL" id="AZGN01000052">
    <property type="protein sequence ID" value="KRM31686.1"/>
    <property type="molecule type" value="Genomic_DNA"/>
</dbReference>
<proteinExistence type="inferred from homology"/>
<evidence type="ECO:0000259" key="3">
    <source>
        <dbReference type="SMART" id="SM01266"/>
    </source>
</evidence>